<dbReference type="PANTHER" id="PTHR28532:SF1">
    <property type="entry name" value="ORAL CANCER OVEREXPRESSED 1"/>
    <property type="match status" value="1"/>
</dbReference>
<organism evidence="4 5">
    <name type="scientific">Phyllosticta citricarpa</name>
    <dbReference type="NCBI Taxonomy" id="55181"/>
    <lineage>
        <taxon>Eukaryota</taxon>
        <taxon>Fungi</taxon>
        <taxon>Dikarya</taxon>
        <taxon>Ascomycota</taxon>
        <taxon>Pezizomycotina</taxon>
        <taxon>Dothideomycetes</taxon>
        <taxon>Dothideomycetes incertae sedis</taxon>
        <taxon>Botryosphaeriales</taxon>
        <taxon>Phyllostictaceae</taxon>
        <taxon>Phyllosticta</taxon>
    </lineage>
</organism>
<evidence type="ECO:0000313" key="5">
    <source>
        <dbReference type="Proteomes" id="UP001365128"/>
    </source>
</evidence>
<dbReference type="InterPro" id="IPR019191">
    <property type="entry name" value="Essential_protein_Yae1_N"/>
</dbReference>
<comment type="similarity">
    <text evidence="1">Belongs to the LTO1 family.</text>
</comment>
<dbReference type="Pfam" id="PF09811">
    <property type="entry name" value="Yae1_N"/>
    <property type="match status" value="1"/>
</dbReference>
<feature type="region of interest" description="Disordered" evidence="2">
    <location>
        <begin position="158"/>
        <end position="287"/>
    </location>
</feature>
<evidence type="ECO:0000259" key="3">
    <source>
        <dbReference type="Pfam" id="PF09811"/>
    </source>
</evidence>
<keyword evidence="5" id="KW-1185">Reference proteome</keyword>
<feature type="compositionally biased region" description="Basic residues" evidence="2">
    <location>
        <begin position="245"/>
        <end position="257"/>
    </location>
</feature>
<name>A0ABR1MTS0_9PEZI</name>
<dbReference type="Proteomes" id="UP001365128">
    <property type="component" value="Unassembled WGS sequence"/>
</dbReference>
<feature type="compositionally biased region" description="Basic and acidic residues" evidence="2">
    <location>
        <begin position="209"/>
        <end position="228"/>
    </location>
</feature>
<gene>
    <name evidence="4" type="ORF">IWX46DRAFT_637341</name>
</gene>
<protein>
    <recommendedName>
        <fullName evidence="3">Essential protein Yae1 N-terminal domain-containing protein</fullName>
    </recommendedName>
</protein>
<feature type="domain" description="Essential protein Yae1 N-terminal" evidence="3">
    <location>
        <begin position="33"/>
        <end position="71"/>
    </location>
</feature>
<evidence type="ECO:0000256" key="1">
    <source>
        <dbReference type="ARBA" id="ARBA00038090"/>
    </source>
</evidence>
<accession>A0ABR1MTS0</accession>
<feature type="compositionally biased region" description="Gly residues" evidence="2">
    <location>
        <begin position="160"/>
        <end position="170"/>
    </location>
</feature>
<feature type="region of interest" description="Disordered" evidence="2">
    <location>
        <begin position="83"/>
        <end position="108"/>
    </location>
</feature>
<feature type="compositionally biased region" description="Basic and acidic residues" evidence="2">
    <location>
        <begin position="83"/>
        <end position="93"/>
    </location>
</feature>
<evidence type="ECO:0000256" key="2">
    <source>
        <dbReference type="SAM" id="MobiDB-lite"/>
    </source>
</evidence>
<feature type="compositionally biased region" description="Basic and acidic residues" evidence="2">
    <location>
        <begin position="181"/>
        <end position="190"/>
    </location>
</feature>
<comment type="caution">
    <text evidence="4">The sequence shown here is derived from an EMBL/GenBank/DDBJ whole genome shotgun (WGS) entry which is preliminary data.</text>
</comment>
<dbReference type="PANTHER" id="PTHR28532">
    <property type="entry name" value="GEO13458P1"/>
    <property type="match status" value="1"/>
</dbReference>
<proteinExistence type="inferred from homology"/>
<evidence type="ECO:0000313" key="4">
    <source>
        <dbReference type="EMBL" id="KAK7555891.1"/>
    </source>
</evidence>
<dbReference type="InterPro" id="IPR052436">
    <property type="entry name" value="LTO1_adapter"/>
</dbReference>
<reference evidence="4 5" key="1">
    <citation type="submission" date="2024-04" db="EMBL/GenBank/DDBJ databases">
        <title>Phyllosticta paracitricarpa is synonymous to the EU quarantine fungus P. citricarpa based on phylogenomic analyses.</title>
        <authorList>
            <consortium name="Lawrence Berkeley National Laboratory"/>
            <person name="Van Ingen-Buijs V.A."/>
            <person name="Van Westerhoven A.C."/>
            <person name="Haridas S."/>
            <person name="Skiadas P."/>
            <person name="Martin F."/>
            <person name="Groenewald J.Z."/>
            <person name="Crous P.W."/>
            <person name="Seidl M.F."/>
        </authorList>
    </citation>
    <scope>NUCLEOTIDE SEQUENCE [LARGE SCALE GENOMIC DNA]</scope>
    <source>
        <strain evidence="4 5">CBS 122670</strain>
    </source>
</reference>
<sequence>MPSPTATTLDLNAADDDPFTHPQNLESIYYNEGFSLGRTDGTRAGRIEGRVFGLEKGFDKFFAMGRLGGRAGVWGARLVDDDARRSRRERGEGEDMNEGTGVRLPTLPPHPRLRAHIHALHALAEAASLETRNTEDGVADFDDRYRRARAKVKVVEGLVGERGGGGGGGEGETREEEGEEREARHGREGAGEAEAEGFGLEVEVTMGDVEVRLEGEREREKRDMDNDKQGNPPAANSGNSAAAAKAKKSPRAPKRAGVKVAGGAQRGGEKNMEDFGIGDARALGRLV</sequence>
<feature type="compositionally biased region" description="Low complexity" evidence="2">
    <location>
        <begin position="230"/>
        <end position="244"/>
    </location>
</feature>
<dbReference type="EMBL" id="JBBPDW010000002">
    <property type="protein sequence ID" value="KAK7555891.1"/>
    <property type="molecule type" value="Genomic_DNA"/>
</dbReference>